<feature type="region of interest" description="Disordered" evidence="1">
    <location>
        <begin position="82"/>
        <end position="105"/>
    </location>
</feature>
<gene>
    <name evidence="2" type="ORF">Tci_001992</name>
</gene>
<protein>
    <submittedName>
        <fullName evidence="2">Putative zinc finger, CCHC-type</fullName>
    </submittedName>
</protein>
<proteinExistence type="predicted"/>
<sequence>MIALIDQEPAQEVKHIWYDVCNCESCLDEAAKVDDDEDLSKKRKSSQQKLKRMYEKGDPIVGLLGEPLRKFDYYVMYQKVEPSQPPSPLHNPPSSPHKPPSTKSTFQFDADEYEENHASQNQNQETPTEFSKSDIKQYFTFDDVTPSKWRERSTKMLTWHNAELQYYATDIVIKRFLTRPQEHLKDLYHSLGEYRQLQIQ</sequence>
<dbReference type="PANTHER" id="PTHR48435">
    <property type="entry name" value="POLYPROTEIN"/>
    <property type="match status" value="1"/>
</dbReference>
<evidence type="ECO:0000256" key="1">
    <source>
        <dbReference type="SAM" id="MobiDB-lite"/>
    </source>
</evidence>
<dbReference type="InterPro" id="IPR053098">
    <property type="entry name" value="Petuviruses_polyprotein"/>
</dbReference>
<accession>A0A699GJW5</accession>
<organism evidence="2">
    <name type="scientific">Tanacetum cinerariifolium</name>
    <name type="common">Dalmatian daisy</name>
    <name type="synonym">Chrysanthemum cinerariifolium</name>
    <dbReference type="NCBI Taxonomy" id="118510"/>
    <lineage>
        <taxon>Eukaryota</taxon>
        <taxon>Viridiplantae</taxon>
        <taxon>Streptophyta</taxon>
        <taxon>Embryophyta</taxon>
        <taxon>Tracheophyta</taxon>
        <taxon>Spermatophyta</taxon>
        <taxon>Magnoliopsida</taxon>
        <taxon>eudicotyledons</taxon>
        <taxon>Gunneridae</taxon>
        <taxon>Pentapetalae</taxon>
        <taxon>asterids</taxon>
        <taxon>campanulids</taxon>
        <taxon>Asterales</taxon>
        <taxon>Asteraceae</taxon>
        <taxon>Asteroideae</taxon>
        <taxon>Anthemideae</taxon>
        <taxon>Anthemidinae</taxon>
        <taxon>Tanacetum</taxon>
    </lineage>
</organism>
<dbReference type="AlphaFoldDB" id="A0A699GJW5"/>
<dbReference type="PANTHER" id="PTHR48435:SF1">
    <property type="entry name" value="POLYPROTEIN"/>
    <property type="match status" value="1"/>
</dbReference>
<feature type="compositionally biased region" description="Basic residues" evidence="1">
    <location>
        <begin position="41"/>
        <end position="51"/>
    </location>
</feature>
<comment type="caution">
    <text evidence="2">The sequence shown here is derived from an EMBL/GenBank/DDBJ whole genome shotgun (WGS) entry which is preliminary data.</text>
</comment>
<reference evidence="2" key="1">
    <citation type="journal article" date="2019" name="Sci. Rep.">
        <title>Draft genome of Tanacetum cinerariifolium, the natural source of mosquito coil.</title>
        <authorList>
            <person name="Yamashiro T."/>
            <person name="Shiraishi A."/>
            <person name="Satake H."/>
            <person name="Nakayama K."/>
        </authorList>
    </citation>
    <scope>NUCLEOTIDE SEQUENCE</scope>
</reference>
<dbReference type="EMBL" id="BKCJ010000120">
    <property type="protein sequence ID" value="GEU30014.1"/>
    <property type="molecule type" value="Genomic_DNA"/>
</dbReference>
<feature type="compositionally biased region" description="Pro residues" evidence="1">
    <location>
        <begin position="83"/>
        <end position="99"/>
    </location>
</feature>
<feature type="region of interest" description="Disordered" evidence="1">
    <location>
        <begin position="32"/>
        <end position="52"/>
    </location>
</feature>
<evidence type="ECO:0000313" key="2">
    <source>
        <dbReference type="EMBL" id="GEU30014.1"/>
    </source>
</evidence>
<name>A0A699GJW5_TANCI</name>